<dbReference type="GO" id="GO:0005634">
    <property type="term" value="C:nucleus"/>
    <property type="evidence" value="ECO:0007669"/>
    <property type="project" value="TreeGrafter"/>
</dbReference>
<dbReference type="Pfam" id="PF10309">
    <property type="entry name" value="NCBP3"/>
    <property type="match status" value="1"/>
</dbReference>
<feature type="compositionally biased region" description="Basic and acidic residues" evidence="1">
    <location>
        <begin position="253"/>
        <end position="267"/>
    </location>
</feature>
<feature type="compositionally biased region" description="Basic and acidic residues" evidence="1">
    <location>
        <begin position="171"/>
        <end position="191"/>
    </location>
</feature>
<dbReference type="InParanoid" id="A0A2N3NGZ1"/>
<dbReference type="GO" id="GO:0003729">
    <property type="term" value="F:mRNA binding"/>
    <property type="evidence" value="ECO:0007669"/>
    <property type="project" value="InterPro"/>
</dbReference>
<dbReference type="InterPro" id="IPR019416">
    <property type="entry name" value="NCBP3"/>
</dbReference>
<dbReference type="OrthoDB" id="422106at2759"/>
<dbReference type="Proteomes" id="UP000233524">
    <property type="component" value="Unassembled WGS sequence"/>
</dbReference>
<dbReference type="PANTHER" id="PTHR16291:SF0">
    <property type="entry name" value="NUCLEAR CAP-BINDING PROTEIN SUBUNIT 3"/>
    <property type="match status" value="1"/>
</dbReference>
<feature type="compositionally biased region" description="Basic and acidic residues" evidence="1">
    <location>
        <begin position="390"/>
        <end position="409"/>
    </location>
</feature>
<keyword evidence="3" id="KW-1185">Reference proteome</keyword>
<dbReference type="InterPro" id="IPR012677">
    <property type="entry name" value="Nucleotide-bd_a/b_plait_sf"/>
</dbReference>
<feature type="region of interest" description="Disordered" evidence="1">
    <location>
        <begin position="171"/>
        <end position="298"/>
    </location>
</feature>
<feature type="region of interest" description="Disordered" evidence="1">
    <location>
        <begin position="1"/>
        <end position="48"/>
    </location>
</feature>
<feature type="compositionally biased region" description="Basic and acidic residues" evidence="1">
    <location>
        <begin position="214"/>
        <end position="244"/>
    </location>
</feature>
<dbReference type="EMBL" id="NLAX01000006">
    <property type="protein sequence ID" value="PKS11622.1"/>
    <property type="molecule type" value="Genomic_DNA"/>
</dbReference>
<organism evidence="2 3">
    <name type="scientific">Lomentospora prolificans</name>
    <dbReference type="NCBI Taxonomy" id="41688"/>
    <lineage>
        <taxon>Eukaryota</taxon>
        <taxon>Fungi</taxon>
        <taxon>Dikarya</taxon>
        <taxon>Ascomycota</taxon>
        <taxon>Pezizomycotina</taxon>
        <taxon>Sordariomycetes</taxon>
        <taxon>Hypocreomycetidae</taxon>
        <taxon>Microascales</taxon>
        <taxon>Microascaceae</taxon>
        <taxon>Lomentospora</taxon>
    </lineage>
</organism>
<feature type="compositionally biased region" description="Basic and acidic residues" evidence="1">
    <location>
        <begin position="279"/>
        <end position="292"/>
    </location>
</feature>
<gene>
    <name evidence="2" type="ORF">jhhlp_001773</name>
</gene>
<dbReference type="VEuPathDB" id="FungiDB:jhhlp_001773"/>
<evidence type="ECO:0000256" key="1">
    <source>
        <dbReference type="SAM" id="MobiDB-lite"/>
    </source>
</evidence>
<evidence type="ECO:0000313" key="3">
    <source>
        <dbReference type="Proteomes" id="UP000233524"/>
    </source>
</evidence>
<feature type="region of interest" description="Disordered" evidence="1">
    <location>
        <begin position="379"/>
        <end position="409"/>
    </location>
</feature>
<dbReference type="PANTHER" id="PTHR16291">
    <property type="entry name" value="NUCLEAR CAP-BINDING PROTEIN SUBUNIT 3"/>
    <property type="match status" value="1"/>
</dbReference>
<sequence>MDWDVEMDEGPHLDGTHSIADYEDPKTASNPAEVAVNDSTRRDNTETQDNVVVPTKLHIRGLDILTTEDIKTYVRDHTSPINRVEWIDDTSANIVFSSEDAAQDALSALSAIPIADPTQLPILECIPAKPYGAKPEVQLQIRFAVSTDKKQVGASSRSRFYLLHPEYDPEERRRHDRSRYRDRDSTDTRRYRDSRRRHDFNDTSEYPAYDETFYDDKETGEDLHSRSRSDLRNRDLPDADRESRLGNQAPQYLRERNETKELFPQRRRDTRLRSRSASPRRDVDKSAAGEHSHRNRARAMQVKHDLATVDQAKELFPSKLSASSAKLAQLDQLESATKATSLDGADSLHIRGVASQASPSSGFTIKGASSVKVKELFPSKFGGSVDDDLFPDKLEGRNRRRQKAEDLFH</sequence>
<dbReference type="STRING" id="41688.A0A2N3NGZ1"/>
<dbReference type="AlphaFoldDB" id="A0A2N3NGZ1"/>
<proteinExistence type="predicted"/>
<evidence type="ECO:0000313" key="2">
    <source>
        <dbReference type="EMBL" id="PKS11622.1"/>
    </source>
</evidence>
<name>A0A2N3NGZ1_9PEZI</name>
<dbReference type="GO" id="GO:0000340">
    <property type="term" value="F:RNA 7-methylguanosine cap binding"/>
    <property type="evidence" value="ECO:0007669"/>
    <property type="project" value="InterPro"/>
</dbReference>
<comment type="caution">
    <text evidence="2">The sequence shown here is derived from an EMBL/GenBank/DDBJ whole genome shotgun (WGS) entry which is preliminary data.</text>
</comment>
<dbReference type="Gene3D" id="3.30.70.330">
    <property type="match status" value="1"/>
</dbReference>
<reference evidence="2 3" key="1">
    <citation type="journal article" date="2017" name="G3 (Bethesda)">
        <title>First Draft Genome Sequence of the Pathogenic Fungus Lomentospora prolificans (Formerly Scedosporium prolificans).</title>
        <authorList>
            <person name="Luo R."/>
            <person name="Zimin A."/>
            <person name="Workman R."/>
            <person name="Fan Y."/>
            <person name="Pertea G."/>
            <person name="Grossman N."/>
            <person name="Wear M.P."/>
            <person name="Jia B."/>
            <person name="Miller H."/>
            <person name="Casadevall A."/>
            <person name="Timp W."/>
            <person name="Zhang S.X."/>
            <person name="Salzberg S.L."/>
        </authorList>
    </citation>
    <scope>NUCLEOTIDE SEQUENCE [LARGE SCALE GENOMIC DNA]</scope>
    <source>
        <strain evidence="2 3">JHH-5317</strain>
    </source>
</reference>
<accession>A0A2N3NGZ1</accession>
<protein>
    <submittedName>
        <fullName evidence="2">Uncharacterized protein</fullName>
    </submittedName>
</protein>